<dbReference type="InterPro" id="IPR004649">
    <property type="entry name" value="RNase_H2_suA"/>
</dbReference>
<evidence type="ECO:0000256" key="8">
    <source>
        <dbReference type="ARBA" id="ARBA00022801"/>
    </source>
</evidence>
<keyword evidence="8 10" id="KW-0378">Hydrolase</keyword>
<protein>
    <recommendedName>
        <fullName evidence="11">Ribonuclease</fullName>
        <ecNumber evidence="11">3.1.26.4</ecNumber>
    </recommendedName>
</protein>
<dbReference type="GeneID" id="116938712"/>
<comment type="function">
    <text evidence="11">Endonuclease that specifically degrades the RNA of RNA-DNA hybrids.</text>
</comment>
<accession>A0AAJ7SMD4</accession>
<evidence type="ECO:0000256" key="7">
    <source>
        <dbReference type="ARBA" id="ARBA00022759"/>
    </source>
</evidence>
<dbReference type="CTD" id="10535"/>
<gene>
    <name evidence="14" type="primary">RNASEH2A</name>
</gene>
<comment type="subunit">
    <text evidence="4">The RNase H2 complex is a heterotrimer composed of the catalytic subunit RNASEH2A and the non-catalytic subunits RNASEH2B and RNASEH2C.</text>
</comment>
<dbReference type="EC" id="3.1.26.4" evidence="11"/>
<organism evidence="13 14">
    <name type="scientific">Petromyzon marinus</name>
    <name type="common">Sea lamprey</name>
    <dbReference type="NCBI Taxonomy" id="7757"/>
    <lineage>
        <taxon>Eukaryota</taxon>
        <taxon>Metazoa</taxon>
        <taxon>Chordata</taxon>
        <taxon>Craniata</taxon>
        <taxon>Vertebrata</taxon>
        <taxon>Cyclostomata</taxon>
        <taxon>Hyperoartia</taxon>
        <taxon>Petromyzontiformes</taxon>
        <taxon>Petromyzontidae</taxon>
        <taxon>Petromyzon</taxon>
    </lineage>
</organism>
<evidence type="ECO:0000256" key="10">
    <source>
        <dbReference type="PROSITE-ProRule" id="PRU01319"/>
    </source>
</evidence>
<comment type="cofactor">
    <cofactor evidence="2">
        <name>Mg(2+)</name>
        <dbReference type="ChEBI" id="CHEBI:18420"/>
    </cofactor>
</comment>
<evidence type="ECO:0000313" key="13">
    <source>
        <dbReference type="Proteomes" id="UP001318040"/>
    </source>
</evidence>
<proteinExistence type="inferred from homology"/>
<dbReference type="PANTHER" id="PTHR10954">
    <property type="entry name" value="RIBONUCLEASE H2 SUBUNIT A"/>
    <property type="match status" value="1"/>
</dbReference>
<evidence type="ECO:0000256" key="4">
    <source>
        <dbReference type="ARBA" id="ARBA00011277"/>
    </source>
</evidence>
<keyword evidence="5 10" id="KW-0540">Nuclease</keyword>
<dbReference type="PROSITE" id="PS51975">
    <property type="entry name" value="RNASE_H_2"/>
    <property type="match status" value="1"/>
</dbReference>
<dbReference type="SUPFAM" id="SSF53098">
    <property type="entry name" value="Ribonuclease H-like"/>
    <property type="match status" value="1"/>
</dbReference>
<comment type="catalytic activity">
    <reaction evidence="1 10 11">
        <text>Endonucleolytic cleavage to 5'-phosphomonoester.</text>
        <dbReference type="EC" id="3.1.26.4"/>
    </reaction>
</comment>
<dbReference type="InterPro" id="IPR001352">
    <property type="entry name" value="RNase_HII/HIII"/>
</dbReference>
<dbReference type="GO" id="GO:0032299">
    <property type="term" value="C:ribonuclease H2 complex"/>
    <property type="evidence" value="ECO:0007669"/>
    <property type="project" value="TreeGrafter"/>
</dbReference>
<comment type="cofactor">
    <cofactor evidence="10">
        <name>Mn(2+)</name>
        <dbReference type="ChEBI" id="CHEBI:29035"/>
    </cofactor>
    <cofactor evidence="10">
        <name>Mg(2+)</name>
        <dbReference type="ChEBI" id="CHEBI:18420"/>
    </cofactor>
    <text evidence="10">Manganese or magnesium. Binds 1 divalent metal ion per monomer in the absence of substrate. May bind a second metal ion after substrate binding.</text>
</comment>
<evidence type="ECO:0000259" key="12">
    <source>
        <dbReference type="PROSITE" id="PS51975"/>
    </source>
</evidence>
<dbReference type="GO" id="GO:0046872">
    <property type="term" value="F:metal ion binding"/>
    <property type="evidence" value="ECO:0007669"/>
    <property type="project" value="UniProtKB-KW"/>
</dbReference>
<dbReference type="PANTHER" id="PTHR10954:SF7">
    <property type="entry name" value="RIBONUCLEASE H2 SUBUNIT A"/>
    <property type="match status" value="1"/>
</dbReference>
<dbReference type="CDD" id="cd07181">
    <property type="entry name" value="RNase_HII_eukaryota_like"/>
    <property type="match status" value="1"/>
</dbReference>
<evidence type="ECO:0000256" key="9">
    <source>
        <dbReference type="ARBA" id="ARBA00024981"/>
    </source>
</evidence>
<dbReference type="InterPro" id="IPR023160">
    <property type="entry name" value="RNase_HII_hlx-loop-hlx_cap_dom"/>
</dbReference>
<dbReference type="RefSeq" id="XP_032802123.1">
    <property type="nucleotide sequence ID" value="XM_032946232.1"/>
</dbReference>
<feature type="domain" description="RNase H type-2" evidence="12">
    <location>
        <begin position="28"/>
        <end position="256"/>
    </location>
</feature>
<name>A0AAJ7SMD4_PETMA</name>
<evidence type="ECO:0000256" key="2">
    <source>
        <dbReference type="ARBA" id="ARBA00001946"/>
    </source>
</evidence>
<dbReference type="Gene3D" id="3.30.420.10">
    <property type="entry name" value="Ribonuclease H-like superfamily/Ribonuclease H"/>
    <property type="match status" value="1"/>
</dbReference>
<feature type="binding site" evidence="10">
    <location>
        <position position="143"/>
    </location>
    <ligand>
        <name>a divalent metal cation</name>
        <dbReference type="ChEBI" id="CHEBI:60240"/>
    </ligand>
</feature>
<dbReference type="InterPro" id="IPR024567">
    <property type="entry name" value="RNase_HII/HIII_dom"/>
</dbReference>
<dbReference type="GO" id="GO:0043137">
    <property type="term" value="P:DNA replication, removal of RNA primer"/>
    <property type="evidence" value="ECO:0007669"/>
    <property type="project" value="TreeGrafter"/>
</dbReference>
<dbReference type="Pfam" id="PF01351">
    <property type="entry name" value="RNase_HII"/>
    <property type="match status" value="1"/>
</dbReference>
<evidence type="ECO:0000256" key="3">
    <source>
        <dbReference type="ARBA" id="ARBA00007058"/>
    </source>
</evidence>
<evidence type="ECO:0000313" key="14">
    <source>
        <dbReference type="RefSeq" id="XP_032802123.1"/>
    </source>
</evidence>
<keyword evidence="13" id="KW-1185">Reference proteome</keyword>
<dbReference type="Proteomes" id="UP001318040">
    <property type="component" value="Chromosome 1"/>
</dbReference>
<dbReference type="GO" id="GO:0004523">
    <property type="term" value="F:RNA-DNA hybrid ribonuclease activity"/>
    <property type="evidence" value="ECO:0007669"/>
    <property type="project" value="UniProtKB-UniRule"/>
</dbReference>
<comment type="similarity">
    <text evidence="3">Belongs to the RNase HII family. Eukaryotic subfamily.</text>
</comment>
<comment type="function">
    <text evidence="9">Catalytic subunit of RNase HII, an endonuclease that specifically degrades the RNA of RNA:DNA hybrids. Participates in DNA replication, possibly by mediating the removal of lagging-strand Okazaki fragment RNA primers during DNA replication. Mediates the excision of single ribonucleotides from DNA:RNA duplexes.</text>
</comment>
<dbReference type="FunFam" id="1.10.10.460:FF:000001">
    <property type="entry name" value="Ribonuclease"/>
    <property type="match status" value="1"/>
</dbReference>
<feature type="binding site" evidence="10">
    <location>
        <position position="34"/>
    </location>
    <ligand>
        <name>a divalent metal cation</name>
        <dbReference type="ChEBI" id="CHEBI:60240"/>
    </ligand>
</feature>
<dbReference type="FunFam" id="3.30.420.10:FF:000016">
    <property type="entry name" value="Ribonuclease"/>
    <property type="match status" value="1"/>
</dbReference>
<keyword evidence="6 10" id="KW-0479">Metal-binding</keyword>
<feature type="binding site" evidence="10">
    <location>
        <position position="35"/>
    </location>
    <ligand>
        <name>a divalent metal cation</name>
        <dbReference type="ChEBI" id="CHEBI:60240"/>
    </ligand>
</feature>
<evidence type="ECO:0000256" key="11">
    <source>
        <dbReference type="RuleBase" id="RU003515"/>
    </source>
</evidence>
<reference evidence="14" key="1">
    <citation type="submission" date="2025-08" db="UniProtKB">
        <authorList>
            <consortium name="RefSeq"/>
        </authorList>
    </citation>
    <scope>IDENTIFICATION</scope>
    <source>
        <tissue evidence="14">Sperm</tissue>
    </source>
</reference>
<keyword evidence="7 10" id="KW-0255">Endonuclease</keyword>
<dbReference type="InterPro" id="IPR012337">
    <property type="entry name" value="RNaseH-like_sf"/>
</dbReference>
<evidence type="ECO:0000256" key="5">
    <source>
        <dbReference type="ARBA" id="ARBA00022722"/>
    </source>
</evidence>
<dbReference type="Gene3D" id="1.10.10.460">
    <property type="entry name" value="Ribonuclease hii. Domain 2"/>
    <property type="match status" value="1"/>
</dbReference>
<dbReference type="NCBIfam" id="TIGR00729">
    <property type="entry name" value="ribonuclease HII"/>
    <property type="match status" value="1"/>
</dbReference>
<evidence type="ECO:0000256" key="1">
    <source>
        <dbReference type="ARBA" id="ARBA00000077"/>
    </source>
</evidence>
<dbReference type="InterPro" id="IPR036397">
    <property type="entry name" value="RNaseH_sf"/>
</dbReference>
<evidence type="ECO:0000256" key="6">
    <source>
        <dbReference type="ARBA" id="ARBA00022723"/>
    </source>
</evidence>
<dbReference type="KEGG" id="pmrn:116938712"/>
<dbReference type="GO" id="GO:0003723">
    <property type="term" value="F:RNA binding"/>
    <property type="evidence" value="ECO:0007669"/>
    <property type="project" value="UniProtKB-UniRule"/>
</dbReference>
<sequence>MDLSAFESDNTGSCRVSSPVPVPCLTEPVALGVDEAGRGPVLGPMVYGICYCLVSKKSALEKIKVADSKTLSEKEREQLFEQLNGEASSFVGWALQILSPNYISTCMQRRTKYNLNALSHDAAIDLIQHAIDMGVNVQEVFVDTVGPADKYQQKLSARFPGVSVTVSAKADALFPVVSAASICAKVARDRCVSRWKFVENLDDVAASVAADVGSGYPNDPKTKSWLRSHCDPVFGFPQLVRFSWSTATTLLQELATPVTWDDDEDGEGGDLSTPSVMSFFSKKNQASTPETHRYFRDRSLVPFSDI</sequence>
<dbReference type="AlphaFoldDB" id="A0AAJ7SMD4"/>
<dbReference type="GO" id="GO:0006298">
    <property type="term" value="P:mismatch repair"/>
    <property type="evidence" value="ECO:0007669"/>
    <property type="project" value="TreeGrafter"/>
</dbReference>